<proteinExistence type="predicted"/>
<dbReference type="InterPro" id="IPR014721">
    <property type="entry name" value="Ribsml_uS5_D2-typ_fold_subgr"/>
</dbReference>
<dbReference type="GO" id="GO:0046540">
    <property type="term" value="C:U4/U6 x U5 tri-snRNP complex"/>
    <property type="evidence" value="ECO:0007669"/>
    <property type="project" value="TreeGrafter"/>
</dbReference>
<comment type="function">
    <text evidence="11">Component of the U5 snRNP complex required for pre-mRNA splicing. Binds GTP.</text>
</comment>
<evidence type="ECO:0000256" key="11">
    <source>
        <dbReference type="ARBA" id="ARBA00055641"/>
    </source>
</evidence>
<dbReference type="SUPFAM" id="SSF54980">
    <property type="entry name" value="EF-G C-terminal domain-like"/>
    <property type="match status" value="2"/>
</dbReference>
<dbReference type="OrthoDB" id="364892at2759"/>
<dbReference type="CDD" id="cd04167">
    <property type="entry name" value="Snu114p"/>
    <property type="match status" value="1"/>
</dbReference>
<dbReference type="NCBIfam" id="TIGR00231">
    <property type="entry name" value="small_GTP"/>
    <property type="match status" value="1"/>
</dbReference>
<dbReference type="GO" id="GO:0003924">
    <property type="term" value="F:GTPase activity"/>
    <property type="evidence" value="ECO:0007669"/>
    <property type="project" value="InterPro"/>
</dbReference>
<dbReference type="Gene3D" id="3.30.70.240">
    <property type="match status" value="1"/>
</dbReference>
<dbReference type="CDD" id="cd16264">
    <property type="entry name" value="snRNP_III"/>
    <property type="match status" value="1"/>
</dbReference>
<dbReference type="InterPro" id="IPR031950">
    <property type="entry name" value="EFTUD2_N"/>
</dbReference>
<keyword evidence="5" id="KW-0547">Nucleotide-binding</keyword>
<dbReference type="Pfam" id="PF00009">
    <property type="entry name" value="GTP_EFTU"/>
    <property type="match status" value="1"/>
</dbReference>
<reference evidence="14" key="1">
    <citation type="submission" date="2021-06" db="EMBL/GenBank/DDBJ databases">
        <authorList>
            <person name="Kallberg Y."/>
            <person name="Tangrot J."/>
            <person name="Rosling A."/>
        </authorList>
    </citation>
    <scope>NUCLEOTIDE SEQUENCE</scope>
    <source>
        <strain evidence="14">MA453B</strain>
    </source>
</reference>
<dbReference type="InterPro" id="IPR005225">
    <property type="entry name" value="Small_GTP-bd"/>
</dbReference>
<dbReference type="Pfam" id="PF03144">
    <property type="entry name" value="GTP_EFTU_D2"/>
    <property type="match status" value="1"/>
</dbReference>
<dbReference type="InterPro" id="IPR035647">
    <property type="entry name" value="EFG_III/V"/>
</dbReference>
<dbReference type="Gene3D" id="3.90.1430.10">
    <property type="entry name" value="Yeast translation eEF2 (G' domain)"/>
    <property type="match status" value="1"/>
</dbReference>
<evidence type="ECO:0000256" key="9">
    <source>
        <dbReference type="ARBA" id="ARBA00031432"/>
    </source>
</evidence>
<dbReference type="Gene3D" id="3.40.50.300">
    <property type="entry name" value="P-loop containing nucleotide triphosphate hydrolases"/>
    <property type="match status" value="1"/>
</dbReference>
<keyword evidence="7" id="KW-0508">mRNA splicing</keyword>
<evidence type="ECO:0000313" key="15">
    <source>
        <dbReference type="Proteomes" id="UP000789405"/>
    </source>
</evidence>
<comment type="subcellular location">
    <subcellularLocation>
        <location evidence="1">Nucleus</location>
    </subcellularLocation>
</comment>
<evidence type="ECO:0000256" key="5">
    <source>
        <dbReference type="ARBA" id="ARBA00022741"/>
    </source>
</evidence>
<evidence type="ECO:0000256" key="8">
    <source>
        <dbReference type="ARBA" id="ARBA00023242"/>
    </source>
</evidence>
<evidence type="ECO:0000256" key="7">
    <source>
        <dbReference type="ARBA" id="ARBA00023187"/>
    </source>
</evidence>
<dbReference type="GO" id="GO:0005525">
    <property type="term" value="F:GTP binding"/>
    <property type="evidence" value="ECO:0007669"/>
    <property type="project" value="UniProtKB-KW"/>
</dbReference>
<protein>
    <recommendedName>
        <fullName evidence="2">116 kDa U5 small nuclear ribonucleoprotein component</fullName>
    </recommendedName>
    <alternativeName>
        <fullName evidence="9">U5 snRNP-specific protein, 116 kDa</fullName>
    </alternativeName>
</protein>
<dbReference type="InterPro" id="IPR009000">
    <property type="entry name" value="Transl_B-barrel_sf"/>
</dbReference>
<organism evidence="14 15">
    <name type="scientific">Dentiscutata erythropus</name>
    <dbReference type="NCBI Taxonomy" id="1348616"/>
    <lineage>
        <taxon>Eukaryota</taxon>
        <taxon>Fungi</taxon>
        <taxon>Fungi incertae sedis</taxon>
        <taxon>Mucoromycota</taxon>
        <taxon>Glomeromycotina</taxon>
        <taxon>Glomeromycetes</taxon>
        <taxon>Diversisporales</taxon>
        <taxon>Gigasporaceae</taxon>
        <taxon>Dentiscutata</taxon>
    </lineage>
</organism>
<comment type="function">
    <text evidence="10">Required for pre-mRNA splicing as component of the spliceosome, including pre-catalytic, catalytic and post-catalytic spliceosomal complexes. Component of the U5 snRNP and the U4/U6-U5 tri-snRNP complex, a building block of the spliceosome. As a component of the minor spliceosome, involved in the splicing of U12-type introns in pre-mRNAs.</text>
</comment>
<dbReference type="AlphaFoldDB" id="A0A9N9G1B1"/>
<feature type="region of interest" description="Disordered" evidence="12">
    <location>
        <begin position="1"/>
        <end position="54"/>
    </location>
</feature>
<comment type="caution">
    <text evidence="14">The sequence shown here is derived from an EMBL/GenBank/DDBJ whole genome shotgun (WGS) entry which is preliminary data.</text>
</comment>
<dbReference type="Proteomes" id="UP000789405">
    <property type="component" value="Unassembled WGS sequence"/>
</dbReference>
<evidence type="ECO:0000256" key="4">
    <source>
        <dbReference type="ARBA" id="ARBA00022728"/>
    </source>
</evidence>
<feature type="domain" description="Tr-type G" evidence="13">
    <location>
        <begin position="132"/>
        <end position="394"/>
    </location>
</feature>
<keyword evidence="8" id="KW-0539">Nucleus</keyword>
<dbReference type="PRINTS" id="PR00315">
    <property type="entry name" value="ELONGATNFCT"/>
</dbReference>
<dbReference type="CDD" id="cd01683">
    <property type="entry name" value="EF2_IV_snRNP"/>
    <property type="match status" value="1"/>
</dbReference>
<dbReference type="GO" id="GO:0000398">
    <property type="term" value="P:mRNA splicing, via spliceosome"/>
    <property type="evidence" value="ECO:0007669"/>
    <property type="project" value="TreeGrafter"/>
</dbReference>
<dbReference type="SUPFAM" id="SSF50447">
    <property type="entry name" value="Translation proteins"/>
    <property type="match status" value="1"/>
</dbReference>
<evidence type="ECO:0000256" key="10">
    <source>
        <dbReference type="ARBA" id="ARBA00045974"/>
    </source>
</evidence>
<dbReference type="GO" id="GO:0005829">
    <property type="term" value="C:cytosol"/>
    <property type="evidence" value="ECO:0007669"/>
    <property type="project" value="TreeGrafter"/>
</dbReference>
<dbReference type="InterPro" id="IPR020568">
    <property type="entry name" value="Ribosomal_Su5_D2-typ_SF"/>
</dbReference>
<dbReference type="SMART" id="SM00889">
    <property type="entry name" value="EFG_IV"/>
    <property type="match status" value="1"/>
</dbReference>
<dbReference type="InterPro" id="IPR004161">
    <property type="entry name" value="EFTu-like_2"/>
</dbReference>
<dbReference type="FunFam" id="3.30.230.10:FF:000009">
    <property type="entry name" value="116 kDa U5 small nuclear ribonucleoprotein component"/>
    <property type="match status" value="1"/>
</dbReference>
<dbReference type="Gene3D" id="3.30.230.10">
    <property type="match status" value="1"/>
</dbReference>
<evidence type="ECO:0000256" key="3">
    <source>
        <dbReference type="ARBA" id="ARBA00022664"/>
    </source>
</evidence>
<sequence length="972" mass="109552">MDDSLYDEFGNYLGPELPDSDEEEIAPQPMQDVEDLYEEGEEETSGPSMALMEVDDVPQTQVVLHEDKKYYPSAEEVYGPEVETLVQEEDTQPLSEPIIKPIKIKKFQLVEKNLPETRFKKEFLVDMMNFPELIRNVAIIGHLHHGKTSFVDMLVNETHSSVAWDVDKQERYTDTHTLERDRGVSIKSMPMTLVLQDTKSKSYLFNIMDTPGHVDFVDEVTAALRLSDGAVIVVDAIEGVMANTERVIRHVIQENLAFSLVVNKVDRLILELKLPPNDAYYKLKHTIEEVNFIISQHAQDRDLRVSPERGNVCFASSQMGWCFSLKSFAKIYSDTYGDISADDFAKRLWGDIHYNPTKKSFSRKGLETKSQRSFVHFILEPLYKIYSQVIGEDEATLKKTLASLGIYLKASHFQLDVKPLLRIVLDQFFGPATGFADMVVQHIPSPGENAIKKIEHTYTGPMDTEVAEAMRKCDSDGPLMIYVTKLYNSSDASTFDAFGRILSGSVRKGQIVRVLGEGYSIDDEEDMTIQEITDVWIFESRYRIGVEGVPAGNWVLLGGVDNSIVKTATITENSDDEGHKYIFRPLSFVTTAVLKVAVEPVNPSELPKMLDGLRKINKSYPILITKVEESGEHIILGTGELYLDCVLHDLRRMYAEIELKVSDPVVRFCETVVETSALKCFAETPNKKNKLTMISEPLEKGIAEDIEAGRVSLKWNVKNVAKFFEEKYSWDVLASHSIWAFGPDENGPNILIDDTLPAEVNKGLMKLVRDSIRQGFQWGTREGPLCDERKILDAVIAPEPLFRGGGQIIPTARRVCYSAFLTATPRLMEPVYYVEIQAPADCVSAVYTVLARRRGHVTQDIPKAGSPLYTVKAYIPVIEANGFETDLRTHTQGQAFCQQMFDHWQIVPGDPLDKSIVLRPLEPSPAQHLARDFMVKTRRRKGLSEDVSVNKFFDDPLLLAMAQSDVLGGYTL</sequence>
<gene>
    <name evidence="14" type="ORF">DERYTH_LOCUS6171</name>
</gene>
<evidence type="ECO:0000256" key="6">
    <source>
        <dbReference type="ARBA" id="ARBA00023134"/>
    </source>
</evidence>
<accession>A0A9N9G1B1</accession>
<dbReference type="InterPro" id="IPR041095">
    <property type="entry name" value="EFG_II"/>
</dbReference>
<dbReference type="GO" id="GO:0000974">
    <property type="term" value="C:Prp19 complex"/>
    <property type="evidence" value="ECO:0007669"/>
    <property type="project" value="UniProtKB-ARBA"/>
</dbReference>
<dbReference type="CDD" id="cd04098">
    <property type="entry name" value="eEF2_C_snRNP"/>
    <property type="match status" value="1"/>
</dbReference>
<dbReference type="FunFam" id="2.40.30.10:FF:000029">
    <property type="entry name" value="116 kDa U5 small nuclear ribonucleoprotein component"/>
    <property type="match status" value="1"/>
</dbReference>
<dbReference type="SMART" id="SM00838">
    <property type="entry name" value="EFG_C"/>
    <property type="match status" value="1"/>
</dbReference>
<dbReference type="Pfam" id="PF03764">
    <property type="entry name" value="EFG_IV"/>
    <property type="match status" value="1"/>
</dbReference>
<evidence type="ECO:0000256" key="2">
    <source>
        <dbReference type="ARBA" id="ARBA00018774"/>
    </source>
</evidence>
<keyword evidence="4" id="KW-0747">Spliceosome</keyword>
<evidence type="ECO:0000256" key="1">
    <source>
        <dbReference type="ARBA" id="ARBA00004123"/>
    </source>
</evidence>
<dbReference type="FunFam" id="3.40.50.300:FF:000646">
    <property type="entry name" value="U5 small nuclear ribonucleoprotein component"/>
    <property type="match status" value="1"/>
</dbReference>
<dbReference type="GO" id="GO:0030623">
    <property type="term" value="F:U5 snRNA binding"/>
    <property type="evidence" value="ECO:0007669"/>
    <property type="project" value="TreeGrafter"/>
</dbReference>
<dbReference type="InterPro" id="IPR000795">
    <property type="entry name" value="T_Tr_GTP-bd_dom"/>
</dbReference>
<dbReference type="InterPro" id="IPR005517">
    <property type="entry name" value="Transl_elong_EFG/EF2_IV"/>
</dbReference>
<dbReference type="GO" id="GO:0071007">
    <property type="term" value="C:U2-type catalytic step 2 spliceosome"/>
    <property type="evidence" value="ECO:0007669"/>
    <property type="project" value="TreeGrafter"/>
</dbReference>
<evidence type="ECO:0000259" key="13">
    <source>
        <dbReference type="PROSITE" id="PS51722"/>
    </source>
</evidence>
<name>A0A9N9G1B1_9GLOM</name>
<keyword evidence="6" id="KW-0342">GTP-binding</keyword>
<dbReference type="InterPro" id="IPR035655">
    <property type="entry name" value="U5-116kDa_C"/>
</dbReference>
<dbReference type="SUPFAM" id="SSF54211">
    <property type="entry name" value="Ribosomal protein S5 domain 2-like"/>
    <property type="match status" value="1"/>
</dbReference>
<keyword evidence="15" id="KW-1185">Reference proteome</keyword>
<keyword evidence="3" id="KW-0507">mRNA processing</keyword>
<dbReference type="FunFam" id="3.90.1430.10:FF:000001">
    <property type="entry name" value="116 kDa U5 small nuclear ribonucleoprotein component"/>
    <property type="match status" value="1"/>
</dbReference>
<dbReference type="Gene3D" id="2.40.30.10">
    <property type="entry name" value="Translation factors"/>
    <property type="match status" value="1"/>
</dbReference>
<dbReference type="Pfam" id="PF00679">
    <property type="entry name" value="EFG_C"/>
    <property type="match status" value="1"/>
</dbReference>
<dbReference type="EMBL" id="CAJVPY010002731">
    <property type="protein sequence ID" value="CAG8570278.1"/>
    <property type="molecule type" value="Genomic_DNA"/>
</dbReference>
<dbReference type="Gene3D" id="3.30.70.870">
    <property type="entry name" value="Elongation Factor G (Translational Gtpase), domain 3"/>
    <property type="match status" value="1"/>
</dbReference>
<evidence type="ECO:0000256" key="12">
    <source>
        <dbReference type="SAM" id="MobiDB-lite"/>
    </source>
</evidence>
<dbReference type="InterPro" id="IPR000640">
    <property type="entry name" value="EFG_V-like"/>
</dbReference>
<dbReference type="PANTHER" id="PTHR42908:SF6">
    <property type="entry name" value="116 KDA U5 SMALL NUCLEAR RIBONUCLEOPROTEIN COMPONENT"/>
    <property type="match status" value="1"/>
</dbReference>
<dbReference type="FunFam" id="3.30.70.870:FF:000002">
    <property type="entry name" value="Translation elongation factor 2"/>
    <property type="match status" value="1"/>
</dbReference>
<dbReference type="CDD" id="cd04090">
    <property type="entry name" value="EF2_II_snRNP"/>
    <property type="match status" value="1"/>
</dbReference>
<feature type="compositionally biased region" description="Acidic residues" evidence="12">
    <location>
        <begin position="32"/>
        <end position="44"/>
    </location>
</feature>
<evidence type="ECO:0000313" key="14">
    <source>
        <dbReference type="EMBL" id="CAG8570278.1"/>
    </source>
</evidence>
<dbReference type="PANTHER" id="PTHR42908">
    <property type="entry name" value="TRANSLATION ELONGATION FACTOR-RELATED"/>
    <property type="match status" value="1"/>
</dbReference>
<dbReference type="SUPFAM" id="SSF52540">
    <property type="entry name" value="P-loop containing nucleoside triphosphate hydrolases"/>
    <property type="match status" value="1"/>
</dbReference>
<dbReference type="Pfam" id="PF14492">
    <property type="entry name" value="EFG_III"/>
    <property type="match status" value="1"/>
</dbReference>
<dbReference type="FunFam" id="3.30.70.240:FF:000004">
    <property type="entry name" value="116 kDa U5 small nuclear ribonucleoprotein"/>
    <property type="match status" value="1"/>
</dbReference>
<dbReference type="PROSITE" id="PS51722">
    <property type="entry name" value="G_TR_2"/>
    <property type="match status" value="1"/>
</dbReference>
<dbReference type="Pfam" id="PF16004">
    <property type="entry name" value="EFTUD2"/>
    <property type="match status" value="1"/>
</dbReference>
<dbReference type="InterPro" id="IPR027417">
    <property type="entry name" value="P-loop_NTPase"/>
</dbReference>
<dbReference type="InterPro" id="IPR044121">
    <property type="entry name" value="Snu114_GTP-bd"/>
</dbReference>